<feature type="domain" description="Major facilitator superfamily (MFS) profile" evidence="8">
    <location>
        <begin position="1"/>
        <end position="450"/>
    </location>
</feature>
<dbReference type="PANTHER" id="PTHR23517">
    <property type="entry name" value="RESISTANCE PROTEIN MDTM, PUTATIVE-RELATED-RELATED"/>
    <property type="match status" value="1"/>
</dbReference>
<evidence type="ECO:0000256" key="3">
    <source>
        <dbReference type="ARBA" id="ARBA00022475"/>
    </source>
</evidence>
<keyword evidence="4 7" id="KW-0812">Transmembrane</keyword>
<reference evidence="9" key="1">
    <citation type="submission" date="2019-04" db="EMBL/GenBank/DDBJ databases">
        <title>Whole genome sequencing of oral phylogroup 2 treponemes.</title>
        <authorList>
            <person name="Chan Y."/>
            <person name="Zeng H.H."/>
            <person name="Yu X.L."/>
            <person name="Leung W.K."/>
            <person name="Watt R.M."/>
        </authorList>
    </citation>
    <scope>NUCLEOTIDE SEQUENCE</scope>
    <source>
        <strain evidence="9">OMZ 847</strain>
    </source>
</reference>
<accession>A0ABY5HSR7</accession>
<evidence type="ECO:0000313" key="10">
    <source>
        <dbReference type="Proteomes" id="UP001059401"/>
    </source>
</evidence>
<protein>
    <submittedName>
        <fullName evidence="9">MFS transporter</fullName>
    </submittedName>
</protein>
<dbReference type="Proteomes" id="UP001059401">
    <property type="component" value="Chromosome"/>
</dbReference>
<dbReference type="InterPro" id="IPR020846">
    <property type="entry name" value="MFS_dom"/>
</dbReference>
<dbReference type="InterPro" id="IPR050171">
    <property type="entry name" value="MFS_Transporters"/>
</dbReference>
<feature type="transmembrane region" description="Helical" evidence="7">
    <location>
        <begin position="245"/>
        <end position="263"/>
    </location>
</feature>
<evidence type="ECO:0000256" key="4">
    <source>
        <dbReference type="ARBA" id="ARBA00022692"/>
    </source>
</evidence>
<feature type="transmembrane region" description="Helical" evidence="7">
    <location>
        <begin position="18"/>
        <end position="35"/>
    </location>
</feature>
<feature type="transmembrane region" description="Helical" evidence="7">
    <location>
        <begin position="192"/>
        <end position="212"/>
    </location>
</feature>
<evidence type="ECO:0000259" key="8">
    <source>
        <dbReference type="PROSITE" id="PS50850"/>
    </source>
</evidence>
<organism evidence="9 10">
    <name type="scientific">Treponema putidum</name>
    <dbReference type="NCBI Taxonomy" id="221027"/>
    <lineage>
        <taxon>Bacteria</taxon>
        <taxon>Pseudomonadati</taxon>
        <taxon>Spirochaetota</taxon>
        <taxon>Spirochaetia</taxon>
        <taxon>Spirochaetales</taxon>
        <taxon>Treponemataceae</taxon>
        <taxon>Treponema</taxon>
    </lineage>
</organism>
<dbReference type="RefSeq" id="WP_255806309.1">
    <property type="nucleotide sequence ID" value="NZ_CP038802.1"/>
</dbReference>
<feature type="transmembrane region" description="Helical" evidence="7">
    <location>
        <begin position="86"/>
        <end position="108"/>
    </location>
</feature>
<feature type="transmembrane region" description="Helical" evidence="7">
    <location>
        <begin position="55"/>
        <end position="74"/>
    </location>
</feature>
<evidence type="ECO:0000313" key="9">
    <source>
        <dbReference type="EMBL" id="UTY28479.1"/>
    </source>
</evidence>
<evidence type="ECO:0000256" key="1">
    <source>
        <dbReference type="ARBA" id="ARBA00004651"/>
    </source>
</evidence>
<keyword evidence="5 7" id="KW-1133">Transmembrane helix</keyword>
<feature type="transmembrane region" description="Helical" evidence="7">
    <location>
        <begin position="283"/>
        <end position="303"/>
    </location>
</feature>
<sequence>MLTNTDIEKTTLMNTKRFWFLMWGLGIAGQLCWNIENQWFNTFVYAKIAKDSSIVTLMVITSALVTTFSTFIFGTISDRVGERRRFVSIGYIVWGLTTILFGLTEFVGSGQVETGAKVSVWAAVLVILADDFMSFFGSMANDSGYNAWSNDMTNDKNRGQVGAVLAIMPVIGTIAGTVLGGLLIGADNNYQRLFWCMGLFVIGTGLISLFLLKDSPGLKPHKAGSFARQFAAVFKAEGFFSHKELMLACITSSVFFISFNVYFVHMGNWMIYRMGFDAAKMGIIQGLSLLAASLSVIPASRLINKGYTPILAFCAILFNSLGLCVLALFINPSSVNQDAVFSLQNIPLFLSVFLAGAGQILVTQSMTMWVKELYPETSRGQFEGMRILFFVLTPMIIGTVIGNFLVKNGAGSVVNEFGITENIPVESIYVWGAVLALCAFIPLYFASKLYNKRKNNEPKDTESYEKK</sequence>
<proteinExistence type="predicted"/>
<keyword evidence="3" id="KW-1003">Cell membrane</keyword>
<keyword evidence="2" id="KW-0813">Transport</keyword>
<dbReference type="PANTHER" id="PTHR23517:SF2">
    <property type="entry name" value="MULTIDRUG RESISTANCE PROTEIN MDTH"/>
    <property type="match status" value="1"/>
</dbReference>
<gene>
    <name evidence="9" type="ORF">E4N76_05355</name>
</gene>
<dbReference type="Gene3D" id="1.20.1250.20">
    <property type="entry name" value="MFS general substrate transporter like domains"/>
    <property type="match status" value="2"/>
</dbReference>
<dbReference type="Pfam" id="PF07690">
    <property type="entry name" value="MFS_1"/>
    <property type="match status" value="1"/>
</dbReference>
<feature type="transmembrane region" description="Helical" evidence="7">
    <location>
        <begin position="310"/>
        <end position="330"/>
    </location>
</feature>
<dbReference type="InterPro" id="IPR011701">
    <property type="entry name" value="MFS"/>
</dbReference>
<feature type="transmembrane region" description="Helical" evidence="7">
    <location>
        <begin position="428"/>
        <end position="446"/>
    </location>
</feature>
<dbReference type="PROSITE" id="PS50850">
    <property type="entry name" value="MFS"/>
    <property type="match status" value="1"/>
</dbReference>
<evidence type="ECO:0000256" key="7">
    <source>
        <dbReference type="SAM" id="Phobius"/>
    </source>
</evidence>
<dbReference type="EMBL" id="CP038802">
    <property type="protein sequence ID" value="UTY28479.1"/>
    <property type="molecule type" value="Genomic_DNA"/>
</dbReference>
<name>A0ABY5HSR7_9SPIR</name>
<feature type="transmembrane region" description="Helical" evidence="7">
    <location>
        <begin position="120"/>
        <end position="140"/>
    </location>
</feature>
<dbReference type="SUPFAM" id="SSF103473">
    <property type="entry name" value="MFS general substrate transporter"/>
    <property type="match status" value="1"/>
</dbReference>
<dbReference type="PRINTS" id="PR00173">
    <property type="entry name" value="EDTRNSPORT"/>
</dbReference>
<dbReference type="InterPro" id="IPR036259">
    <property type="entry name" value="MFS_trans_sf"/>
</dbReference>
<evidence type="ECO:0000256" key="6">
    <source>
        <dbReference type="ARBA" id="ARBA00023136"/>
    </source>
</evidence>
<keyword evidence="10" id="KW-1185">Reference proteome</keyword>
<evidence type="ECO:0000256" key="2">
    <source>
        <dbReference type="ARBA" id="ARBA00022448"/>
    </source>
</evidence>
<feature type="transmembrane region" description="Helical" evidence="7">
    <location>
        <begin position="161"/>
        <end position="186"/>
    </location>
</feature>
<comment type="subcellular location">
    <subcellularLocation>
        <location evidence="1">Cell membrane</location>
        <topology evidence="1">Multi-pass membrane protein</topology>
    </subcellularLocation>
</comment>
<feature type="transmembrane region" description="Helical" evidence="7">
    <location>
        <begin position="346"/>
        <end position="366"/>
    </location>
</feature>
<feature type="transmembrane region" description="Helical" evidence="7">
    <location>
        <begin position="387"/>
        <end position="406"/>
    </location>
</feature>
<keyword evidence="6 7" id="KW-0472">Membrane</keyword>
<evidence type="ECO:0000256" key="5">
    <source>
        <dbReference type="ARBA" id="ARBA00022989"/>
    </source>
</evidence>